<keyword evidence="3" id="KW-1185">Reference proteome</keyword>
<dbReference type="AlphaFoldDB" id="A0A851GES1"/>
<evidence type="ECO:0000313" key="3">
    <source>
        <dbReference type="Proteomes" id="UP000557872"/>
    </source>
</evidence>
<evidence type="ECO:0000313" key="2">
    <source>
        <dbReference type="EMBL" id="NWK55916.1"/>
    </source>
</evidence>
<comment type="caution">
    <text evidence="2">The sequence shown here is derived from an EMBL/GenBank/DDBJ whole genome shotgun (WGS) entry which is preliminary data.</text>
</comment>
<reference evidence="2 3" key="1">
    <citation type="submission" date="2020-07" db="EMBL/GenBank/DDBJ databases">
        <title>Roseicoccus Jingziensis gen. nov., sp. nov., isolated from coastal seawater.</title>
        <authorList>
            <person name="Feng X."/>
        </authorList>
    </citation>
    <scope>NUCLEOTIDE SEQUENCE [LARGE SCALE GENOMIC DNA]</scope>
    <source>
        <strain evidence="2 3">N1E253</strain>
    </source>
</reference>
<proteinExistence type="predicted"/>
<feature type="chain" id="PRO_5032423575" description="Lipoprotein" evidence="1">
    <location>
        <begin position="22"/>
        <end position="200"/>
    </location>
</feature>
<keyword evidence="1" id="KW-0732">Signal</keyword>
<dbReference type="PROSITE" id="PS51257">
    <property type="entry name" value="PROKAR_LIPOPROTEIN"/>
    <property type="match status" value="1"/>
</dbReference>
<dbReference type="RefSeq" id="WP_178932452.1">
    <property type="nucleotide sequence ID" value="NZ_JACBAZ010000003.1"/>
</dbReference>
<gene>
    <name evidence="2" type="ORF">HW115_09855</name>
</gene>
<sequence>MKTINKTIILAFIGASSCMFTSCVVEPGANGNLTYDPAAYAPANNYAADQQAAYRMGYGHGRSDGQTNKSQNFRRYSYEYNPSTQYKFSAGYRAGYTNYTRNNVHGNHPQGYGRMTATVGQRQVQIMQNGRVVSTLRTASPNIESHHFTSGQSQMVVKSRGNHGPATVELFDTRTGVLRDKVLAYAIKNGQPSWARGMQD</sequence>
<evidence type="ECO:0008006" key="4">
    <source>
        <dbReference type="Google" id="ProtNLM"/>
    </source>
</evidence>
<evidence type="ECO:0000256" key="1">
    <source>
        <dbReference type="SAM" id="SignalP"/>
    </source>
</evidence>
<name>A0A851GES1_9BACT</name>
<feature type="signal peptide" evidence="1">
    <location>
        <begin position="1"/>
        <end position="21"/>
    </location>
</feature>
<dbReference type="EMBL" id="JACBAZ010000003">
    <property type="protein sequence ID" value="NWK55916.1"/>
    <property type="molecule type" value="Genomic_DNA"/>
</dbReference>
<accession>A0A851GES1</accession>
<dbReference type="Proteomes" id="UP000557872">
    <property type="component" value="Unassembled WGS sequence"/>
</dbReference>
<protein>
    <recommendedName>
        <fullName evidence="4">Lipoprotein</fullName>
    </recommendedName>
</protein>
<organism evidence="2 3">
    <name type="scientific">Oceaniferula marina</name>
    <dbReference type="NCBI Taxonomy" id="2748318"/>
    <lineage>
        <taxon>Bacteria</taxon>
        <taxon>Pseudomonadati</taxon>
        <taxon>Verrucomicrobiota</taxon>
        <taxon>Verrucomicrobiia</taxon>
        <taxon>Verrucomicrobiales</taxon>
        <taxon>Verrucomicrobiaceae</taxon>
        <taxon>Oceaniferula</taxon>
    </lineage>
</organism>